<evidence type="ECO:0000256" key="3">
    <source>
        <dbReference type="ARBA" id="ARBA00022989"/>
    </source>
</evidence>
<dbReference type="EMBL" id="JARKNE010000009">
    <property type="protein sequence ID" value="KAK5804469.1"/>
    <property type="molecule type" value="Genomic_DNA"/>
</dbReference>
<evidence type="ECO:0000256" key="1">
    <source>
        <dbReference type="ARBA" id="ARBA00004394"/>
    </source>
</evidence>
<protein>
    <recommendedName>
        <fullName evidence="11">Golgin candidate 2-like</fullName>
    </recommendedName>
</protein>
<feature type="region of interest" description="Disordered" evidence="8">
    <location>
        <begin position="680"/>
        <end position="716"/>
    </location>
</feature>
<feature type="region of interest" description="Disordered" evidence="8">
    <location>
        <begin position="162"/>
        <end position="220"/>
    </location>
</feature>
<proteinExistence type="predicted"/>
<evidence type="ECO:0000256" key="5">
    <source>
        <dbReference type="ARBA" id="ARBA00023054"/>
    </source>
</evidence>
<evidence type="ECO:0000256" key="7">
    <source>
        <dbReference type="SAM" id="Coils"/>
    </source>
</evidence>
<evidence type="ECO:0000256" key="8">
    <source>
        <dbReference type="SAM" id="MobiDB-lite"/>
    </source>
</evidence>
<comment type="caution">
    <text evidence="9">The sequence shown here is derived from an EMBL/GenBank/DDBJ whole genome shotgun (WGS) entry which is preliminary data.</text>
</comment>
<feature type="compositionally biased region" description="Polar residues" evidence="8">
    <location>
        <begin position="70"/>
        <end position="90"/>
    </location>
</feature>
<comment type="subcellular location">
    <subcellularLocation>
        <location evidence="1">Golgi apparatus membrane</location>
    </subcellularLocation>
</comment>
<keyword evidence="5 7" id="KW-0175">Coiled coil</keyword>
<feature type="compositionally biased region" description="Polar residues" evidence="8">
    <location>
        <begin position="683"/>
        <end position="694"/>
    </location>
</feature>
<feature type="compositionally biased region" description="Basic and acidic residues" evidence="8">
    <location>
        <begin position="203"/>
        <end position="220"/>
    </location>
</feature>
<feature type="compositionally biased region" description="Polar residues" evidence="8">
    <location>
        <begin position="190"/>
        <end position="202"/>
    </location>
</feature>
<dbReference type="Proteomes" id="UP001358586">
    <property type="component" value="Chromosome 9"/>
</dbReference>
<evidence type="ECO:0008006" key="11">
    <source>
        <dbReference type="Google" id="ProtNLM"/>
    </source>
</evidence>
<feature type="region of interest" description="Disordered" evidence="8">
    <location>
        <begin position="1"/>
        <end position="149"/>
    </location>
</feature>
<feature type="compositionally biased region" description="Low complexity" evidence="8">
    <location>
        <begin position="703"/>
        <end position="716"/>
    </location>
</feature>
<keyword evidence="2" id="KW-0812">Transmembrane</keyword>
<dbReference type="PANTHER" id="PTHR13815:SF5">
    <property type="entry name" value="GOLGIN CANDIDATE 2"/>
    <property type="match status" value="1"/>
</dbReference>
<evidence type="ECO:0000256" key="2">
    <source>
        <dbReference type="ARBA" id="ARBA00022692"/>
    </source>
</evidence>
<feature type="compositionally biased region" description="Low complexity" evidence="8">
    <location>
        <begin position="312"/>
        <end position="333"/>
    </location>
</feature>
<feature type="compositionally biased region" description="Low complexity" evidence="8">
    <location>
        <begin position="293"/>
        <end position="305"/>
    </location>
</feature>
<sequence length="716" mass="78969">MIRRLRGVRPPREKIDQQAAESLGKNEKQLSYEITLDTPTKPNGGVSLKDQLKRKPQDNNDYQGKLFSDPISNMPSNNNDSKSYNSVNITSREKEISRTRASSKPNTKLTDSDWTELLSTPSQGTSSSTNGVFGIRSLKKDGGTKGHLGSHLSLLEEKWKQKRNVNGSKSVRRSDIVLGNKLNGKRSNGEESSASLRPSSVDKQNDGKNSEELELDHKDTPASFMVKMKDSRDEENDRKLDSKELLINLEGFSLSANKNQSTQKVLDLGEVDGVPDALIGIADAHGQFRTTVSGKSKSIGSSRSSVFDGVKGASQPSSDASSDLDPDSGSASDSESEHEREERRKRKERLMAERAAVKAVDAIKERENTVARLEGEKQSLEKILEEGAKQHAQEASELQTTTMEMMDAVELEKQKHNDTRMEALQRLAKLETTNADLARSLATAQKRLEVEINRVADLRRQIELEEAAHEELKRRIASNHQSGTNLNQLAASKGIEFGCEILEAEYSLVADKIGQLQDKARQLEASIELTRKAVEDPTEVEVELKRRLGPLTDHLIQKQAQVEALSSEKATLSFRIEAVSRILEEGKSTNMNNATSSDLELGTWGLSSSKFNPVLKDKIRSGKRQLGSMIKQLDAIFLAGAIFLRRNATAKVWSLVYLICLHVWVIYILMSHSRPSDEERSGSVMSLGQVSEPNLSPLLPTNGLSALSSSPGSSSS</sequence>
<evidence type="ECO:0000256" key="6">
    <source>
        <dbReference type="ARBA" id="ARBA00023136"/>
    </source>
</evidence>
<dbReference type="Pfam" id="PF09787">
    <property type="entry name" value="Golgin_A5"/>
    <property type="match status" value="1"/>
</dbReference>
<keyword evidence="4" id="KW-0333">Golgi apparatus</keyword>
<accession>A0ABR0NTK9</accession>
<dbReference type="InterPro" id="IPR019177">
    <property type="entry name" value="Golgin_subfamily_A_member_5"/>
</dbReference>
<evidence type="ECO:0000313" key="10">
    <source>
        <dbReference type="Proteomes" id="UP001358586"/>
    </source>
</evidence>
<feature type="compositionally biased region" description="Polar residues" evidence="8">
    <location>
        <begin position="99"/>
        <end position="109"/>
    </location>
</feature>
<feature type="coiled-coil region" evidence="7">
    <location>
        <begin position="363"/>
        <end position="475"/>
    </location>
</feature>
<organism evidence="9 10">
    <name type="scientific">Gossypium arboreum</name>
    <name type="common">Tree cotton</name>
    <name type="synonym">Gossypium nanking</name>
    <dbReference type="NCBI Taxonomy" id="29729"/>
    <lineage>
        <taxon>Eukaryota</taxon>
        <taxon>Viridiplantae</taxon>
        <taxon>Streptophyta</taxon>
        <taxon>Embryophyta</taxon>
        <taxon>Tracheophyta</taxon>
        <taxon>Spermatophyta</taxon>
        <taxon>Magnoliopsida</taxon>
        <taxon>eudicotyledons</taxon>
        <taxon>Gunneridae</taxon>
        <taxon>Pentapetalae</taxon>
        <taxon>rosids</taxon>
        <taxon>malvids</taxon>
        <taxon>Malvales</taxon>
        <taxon>Malvaceae</taxon>
        <taxon>Malvoideae</taxon>
        <taxon>Gossypium</taxon>
    </lineage>
</organism>
<evidence type="ECO:0000256" key="4">
    <source>
        <dbReference type="ARBA" id="ARBA00023034"/>
    </source>
</evidence>
<keyword evidence="3" id="KW-1133">Transmembrane helix</keyword>
<keyword evidence="10" id="KW-1185">Reference proteome</keyword>
<feature type="region of interest" description="Disordered" evidence="8">
    <location>
        <begin position="291"/>
        <end position="350"/>
    </location>
</feature>
<name>A0ABR0NTK9_GOSAR</name>
<feature type="compositionally biased region" description="Polar residues" evidence="8">
    <location>
        <begin position="117"/>
        <end position="131"/>
    </location>
</feature>
<evidence type="ECO:0000313" key="9">
    <source>
        <dbReference type="EMBL" id="KAK5804469.1"/>
    </source>
</evidence>
<gene>
    <name evidence="9" type="ORF">PVK06_032118</name>
</gene>
<dbReference type="PANTHER" id="PTHR13815">
    <property type="entry name" value="GOLGIN-84"/>
    <property type="match status" value="1"/>
</dbReference>
<keyword evidence="6" id="KW-0472">Membrane</keyword>
<reference evidence="9 10" key="1">
    <citation type="submission" date="2023-03" db="EMBL/GenBank/DDBJ databases">
        <title>WGS of Gossypium arboreum.</title>
        <authorList>
            <person name="Yu D."/>
        </authorList>
    </citation>
    <scope>NUCLEOTIDE SEQUENCE [LARGE SCALE GENOMIC DNA]</scope>
    <source>
        <tissue evidence="9">Leaf</tissue>
    </source>
</reference>